<dbReference type="CDD" id="cd03109">
    <property type="entry name" value="DTBS"/>
    <property type="match status" value="1"/>
</dbReference>
<keyword evidence="6 8" id="KW-0067">ATP-binding</keyword>
<dbReference type="FunFam" id="3.40.50.300:FF:000292">
    <property type="entry name" value="ATP-dependent dethiobiotin synthetase BioD"/>
    <property type="match status" value="1"/>
</dbReference>
<comment type="subunit">
    <text evidence="8">Homodimer.</text>
</comment>
<comment type="cofactor">
    <cofactor evidence="8">
        <name>Mg(2+)</name>
        <dbReference type="ChEBI" id="CHEBI:18420"/>
    </cofactor>
</comment>
<feature type="binding site" evidence="8">
    <location>
        <begin position="179"/>
        <end position="180"/>
    </location>
    <ligand>
        <name>ATP</name>
        <dbReference type="ChEBI" id="CHEBI:30616"/>
    </ligand>
</feature>
<evidence type="ECO:0000256" key="1">
    <source>
        <dbReference type="ARBA" id="ARBA00022490"/>
    </source>
</evidence>
<dbReference type="HAMAP" id="MF_00336">
    <property type="entry name" value="BioD"/>
    <property type="match status" value="1"/>
</dbReference>
<keyword evidence="2 8" id="KW-0436">Ligase</keyword>
<dbReference type="PANTHER" id="PTHR43210">
    <property type="entry name" value="DETHIOBIOTIN SYNTHETASE"/>
    <property type="match status" value="1"/>
</dbReference>
<dbReference type="InterPro" id="IPR027417">
    <property type="entry name" value="P-loop_NTPase"/>
</dbReference>
<feature type="binding site" evidence="8">
    <location>
        <begin position="119"/>
        <end position="122"/>
    </location>
    <ligand>
        <name>ATP</name>
        <dbReference type="ChEBI" id="CHEBI:30616"/>
    </ligand>
</feature>
<evidence type="ECO:0000256" key="5">
    <source>
        <dbReference type="ARBA" id="ARBA00022756"/>
    </source>
</evidence>
<feature type="active site" evidence="8">
    <location>
        <position position="41"/>
    </location>
</feature>
<dbReference type="PIRSF" id="PIRSF006755">
    <property type="entry name" value="DTB_synth"/>
    <property type="match status" value="1"/>
</dbReference>
<keyword evidence="10" id="KW-1185">Reference proteome</keyword>
<dbReference type="EMBL" id="JACOFZ010000005">
    <property type="protein sequence ID" value="MBC3882363.1"/>
    <property type="molecule type" value="Genomic_DNA"/>
</dbReference>
<dbReference type="Proteomes" id="UP000627446">
    <property type="component" value="Unassembled WGS sequence"/>
</dbReference>
<dbReference type="PANTHER" id="PTHR43210:SF5">
    <property type="entry name" value="DETHIOBIOTIN SYNTHETASE"/>
    <property type="match status" value="1"/>
</dbReference>
<dbReference type="GO" id="GO:0005524">
    <property type="term" value="F:ATP binding"/>
    <property type="evidence" value="ECO:0007669"/>
    <property type="project" value="UniProtKB-UniRule"/>
</dbReference>
<evidence type="ECO:0000256" key="3">
    <source>
        <dbReference type="ARBA" id="ARBA00022723"/>
    </source>
</evidence>
<reference evidence="9" key="1">
    <citation type="submission" date="2020-08" db="EMBL/GenBank/DDBJ databases">
        <title>Novel species isolated from subtropical streams in China.</title>
        <authorList>
            <person name="Lu H."/>
        </authorList>
    </citation>
    <scope>NUCLEOTIDE SEQUENCE</scope>
    <source>
        <strain evidence="9">LX22W</strain>
    </source>
</reference>
<feature type="binding site" evidence="8">
    <location>
        <position position="58"/>
    </location>
    <ligand>
        <name>Mg(2+)</name>
        <dbReference type="ChEBI" id="CHEBI:18420"/>
    </ligand>
</feature>
<evidence type="ECO:0000256" key="2">
    <source>
        <dbReference type="ARBA" id="ARBA00022598"/>
    </source>
</evidence>
<dbReference type="EC" id="6.3.3.3" evidence="8"/>
<dbReference type="SUPFAM" id="SSF52540">
    <property type="entry name" value="P-loop containing nucleoside triphosphate hydrolases"/>
    <property type="match status" value="1"/>
</dbReference>
<protein>
    <recommendedName>
        <fullName evidence="8">ATP-dependent dethiobiotin synthetase BioD</fullName>
        <ecNumber evidence="8">6.3.3.3</ecNumber>
    </recommendedName>
    <alternativeName>
        <fullName evidence="8">DTB synthetase</fullName>
        <shortName evidence="8">DTBS</shortName>
    </alternativeName>
    <alternativeName>
        <fullName evidence="8">Dethiobiotin synthase</fullName>
    </alternativeName>
</protein>
<feature type="binding site" evidence="8">
    <location>
        <position position="20"/>
    </location>
    <ligand>
        <name>Mg(2+)</name>
        <dbReference type="ChEBI" id="CHEBI:18420"/>
    </ligand>
</feature>
<dbReference type="Pfam" id="PF13500">
    <property type="entry name" value="AAA_26"/>
    <property type="match status" value="1"/>
</dbReference>
<keyword evidence="4 8" id="KW-0547">Nucleotide-binding</keyword>
<keyword evidence="3 8" id="KW-0479">Metal-binding</keyword>
<dbReference type="RefSeq" id="WP_186916985.1">
    <property type="nucleotide sequence ID" value="NZ_JACOFZ010000005.1"/>
</dbReference>
<sequence length="228" mass="24624">MQNRKNDYFITGTDTEIGKTFTTSALLRAFTQQGKSTLGMKPIASGADEIDGVLHNEDVDSLVAASSVKAPLEIVVPYLMRTPAAPHIVAKLEDVKMDVQHIQQSYQQAQRLADVVLVEGVGGFCVPLDDETSTVDLAQRLGLPVILVVGMRLGCINHALLTAQAIRASGLRLAAWVANTVDTEMRFFDENVEALLQRLGAPCLGVVPRLAAEDVAQASQYVNLNLLK</sequence>
<feature type="binding site" evidence="8">
    <location>
        <begin position="208"/>
        <end position="210"/>
    </location>
    <ligand>
        <name>ATP</name>
        <dbReference type="ChEBI" id="CHEBI:30616"/>
    </ligand>
</feature>
<comment type="similarity">
    <text evidence="8">Belongs to the dethiobiotin synthetase family.</text>
</comment>
<keyword evidence="7 8" id="KW-0460">Magnesium</keyword>
<evidence type="ECO:0000256" key="6">
    <source>
        <dbReference type="ARBA" id="ARBA00022840"/>
    </source>
</evidence>
<evidence type="ECO:0000256" key="4">
    <source>
        <dbReference type="ARBA" id="ARBA00022741"/>
    </source>
</evidence>
<dbReference type="GO" id="GO:0042803">
    <property type="term" value="F:protein homodimerization activity"/>
    <property type="evidence" value="ECO:0007669"/>
    <property type="project" value="UniProtKB-ARBA"/>
</dbReference>
<comment type="caution">
    <text evidence="9">The sequence shown here is derived from an EMBL/GenBank/DDBJ whole genome shotgun (WGS) entry which is preliminary data.</text>
</comment>
<comment type="catalytic activity">
    <reaction evidence="8">
        <text>(7R,8S)-7,8-diammoniononanoate + CO2 + ATP = (4R,5S)-dethiobiotin + ADP + phosphate + 3 H(+)</text>
        <dbReference type="Rhea" id="RHEA:15805"/>
        <dbReference type="ChEBI" id="CHEBI:15378"/>
        <dbReference type="ChEBI" id="CHEBI:16526"/>
        <dbReference type="ChEBI" id="CHEBI:30616"/>
        <dbReference type="ChEBI" id="CHEBI:43474"/>
        <dbReference type="ChEBI" id="CHEBI:149469"/>
        <dbReference type="ChEBI" id="CHEBI:149473"/>
        <dbReference type="ChEBI" id="CHEBI:456216"/>
        <dbReference type="EC" id="6.3.3.3"/>
    </reaction>
</comment>
<name>A0A923KPZ5_9BURK</name>
<organism evidence="9 10">
    <name type="scientific">Undibacterium nitidum</name>
    <dbReference type="NCBI Taxonomy" id="2762298"/>
    <lineage>
        <taxon>Bacteria</taxon>
        <taxon>Pseudomonadati</taxon>
        <taxon>Pseudomonadota</taxon>
        <taxon>Betaproteobacteria</taxon>
        <taxon>Burkholderiales</taxon>
        <taxon>Oxalobacteraceae</taxon>
        <taxon>Undibacterium</taxon>
    </lineage>
</organism>
<evidence type="ECO:0000256" key="7">
    <source>
        <dbReference type="ARBA" id="ARBA00022842"/>
    </source>
</evidence>
<dbReference type="NCBIfam" id="TIGR00347">
    <property type="entry name" value="bioD"/>
    <property type="match status" value="1"/>
</dbReference>
<feature type="binding site" evidence="8">
    <location>
        <position position="45"/>
    </location>
    <ligand>
        <name>substrate</name>
    </ligand>
</feature>
<dbReference type="GO" id="GO:0004141">
    <property type="term" value="F:dethiobiotin synthase activity"/>
    <property type="evidence" value="ECO:0007669"/>
    <property type="project" value="UniProtKB-UniRule"/>
</dbReference>
<gene>
    <name evidence="8 9" type="primary">bioD</name>
    <name evidence="9" type="ORF">H8K36_13305</name>
</gene>
<dbReference type="Gene3D" id="3.40.50.300">
    <property type="entry name" value="P-loop containing nucleotide triphosphate hydrolases"/>
    <property type="match status" value="1"/>
</dbReference>
<dbReference type="InterPro" id="IPR004472">
    <property type="entry name" value="DTB_synth_BioD"/>
</dbReference>
<feature type="binding site" evidence="8">
    <location>
        <position position="58"/>
    </location>
    <ligand>
        <name>ATP</name>
        <dbReference type="ChEBI" id="CHEBI:30616"/>
    </ligand>
</feature>
<dbReference type="GO" id="GO:0000287">
    <property type="term" value="F:magnesium ion binding"/>
    <property type="evidence" value="ECO:0007669"/>
    <property type="project" value="UniProtKB-UniRule"/>
</dbReference>
<comment type="pathway">
    <text evidence="8">Cofactor biosynthesis; biotin biosynthesis; biotin from 7,8-diaminononanoate: step 1/2.</text>
</comment>
<dbReference type="GO" id="GO:0005829">
    <property type="term" value="C:cytosol"/>
    <property type="evidence" value="ECO:0007669"/>
    <property type="project" value="TreeGrafter"/>
</dbReference>
<evidence type="ECO:0000313" key="10">
    <source>
        <dbReference type="Proteomes" id="UP000627446"/>
    </source>
</evidence>
<dbReference type="AlphaFoldDB" id="A0A923KPZ5"/>
<keyword evidence="5 8" id="KW-0093">Biotin biosynthesis</keyword>
<comment type="function">
    <text evidence="8">Catalyzes a mechanistically unusual reaction, the ATP-dependent insertion of CO2 between the N7 and N8 nitrogen atoms of 7,8-diaminopelargonic acid (DAPA, also called 7,8-diammoniononanoate) to form a ureido ring.</text>
</comment>
<evidence type="ECO:0000313" key="9">
    <source>
        <dbReference type="EMBL" id="MBC3882363.1"/>
    </source>
</evidence>
<keyword evidence="1 8" id="KW-0963">Cytoplasm</keyword>
<proteinExistence type="inferred from homology"/>
<comment type="subcellular location">
    <subcellularLocation>
        <location evidence="8">Cytoplasm</location>
    </subcellularLocation>
</comment>
<evidence type="ECO:0000256" key="8">
    <source>
        <dbReference type="HAMAP-Rule" id="MF_00336"/>
    </source>
</evidence>
<feature type="binding site" evidence="8">
    <location>
        <position position="119"/>
    </location>
    <ligand>
        <name>Mg(2+)</name>
        <dbReference type="ChEBI" id="CHEBI:18420"/>
    </ligand>
</feature>
<feature type="binding site" evidence="8">
    <location>
        <begin position="16"/>
        <end position="21"/>
    </location>
    <ligand>
        <name>ATP</name>
        <dbReference type="ChEBI" id="CHEBI:30616"/>
    </ligand>
</feature>
<comment type="caution">
    <text evidence="8">Lacks conserved residue(s) required for the propagation of feature annotation.</text>
</comment>
<accession>A0A923KPZ5</accession>
<dbReference type="GO" id="GO:0009102">
    <property type="term" value="P:biotin biosynthetic process"/>
    <property type="evidence" value="ECO:0007669"/>
    <property type="project" value="UniProtKB-UniRule"/>
</dbReference>